<dbReference type="InterPro" id="IPR010129">
    <property type="entry name" value="T1SS_HlyD"/>
</dbReference>
<feature type="domain" description="AprE-like beta-barrel" evidence="11">
    <location>
        <begin position="331"/>
        <end position="421"/>
    </location>
</feature>
<protein>
    <recommendedName>
        <fullName evidence="9">Membrane fusion protein (MFP) family protein</fullName>
    </recommendedName>
</protein>
<evidence type="ECO:0000256" key="3">
    <source>
        <dbReference type="ARBA" id="ARBA00022448"/>
    </source>
</evidence>
<evidence type="ECO:0000256" key="5">
    <source>
        <dbReference type="ARBA" id="ARBA00022519"/>
    </source>
</evidence>
<evidence type="ECO:0000256" key="6">
    <source>
        <dbReference type="ARBA" id="ARBA00022692"/>
    </source>
</evidence>
<keyword evidence="5 9" id="KW-0997">Cell inner membrane</keyword>
<keyword evidence="4 9" id="KW-1003">Cell membrane</keyword>
<dbReference type="PRINTS" id="PR01490">
    <property type="entry name" value="RTXTOXIND"/>
</dbReference>
<dbReference type="NCBIfam" id="TIGR01843">
    <property type="entry name" value="type_I_hlyD"/>
    <property type="match status" value="1"/>
</dbReference>
<accession>A0A1K0IQT4</accession>
<evidence type="ECO:0000256" key="4">
    <source>
        <dbReference type="ARBA" id="ARBA00022475"/>
    </source>
</evidence>
<comment type="subcellular location">
    <subcellularLocation>
        <location evidence="1 9">Cell inner membrane</location>
        <topology evidence="1 9">Single-pass membrane protein</topology>
    </subcellularLocation>
</comment>
<comment type="similarity">
    <text evidence="2 9">Belongs to the membrane fusion protein (MFP) (TC 8.A.1) family.</text>
</comment>
<name>A0A1K0IQT4_CUPNE</name>
<keyword evidence="8 9" id="KW-0472">Membrane</keyword>
<sequence>MSEPMKPDQQAAADAFATAAMGIANRRPARMAWIVAGSICSMAVLALVYASIAKMDVVVSAQGKVIPSGKSKVVQPLEAGIVREIHVRDGEKVKAGAVLVELDPTTTAADRDRLQRDQWEAVAGVQRLTALLDGKPTMPAVEGLPADIARTQQALLTSALAEQGARLAALDAEIARKRADRDGAAASLEQIRASLPLVTRKNDMREELVKTGHIAETGLIETRLELINLRKDLALQTNRLAEAGAGLNAAQQQRAQAVAEFSARHAAELAEESRKAATAELELVKATQRRDLQTLRSPIDGIVQQLAVTTVGGVVTQAQPVAIVVPENTALEVDAQVQNKDIGYVKPGQRVITKVETFDFTRFGYIEGEVQWVGTDAINDQKLGPIYPVRIKLDTMATPNSVNGRKGALTPGMSVTADIRVDERRMISYFLSPLMRYKDEALRER</sequence>
<dbReference type="EMBL" id="FMSH01000492">
    <property type="protein sequence ID" value="SCU97035.1"/>
    <property type="molecule type" value="Genomic_DNA"/>
</dbReference>
<dbReference type="InterPro" id="IPR058982">
    <property type="entry name" value="Beta-barrel_AprE"/>
</dbReference>
<evidence type="ECO:0000313" key="12">
    <source>
        <dbReference type="EMBL" id="SCU97035.1"/>
    </source>
</evidence>
<reference evidence="12" key="1">
    <citation type="submission" date="2016-09" db="EMBL/GenBank/DDBJ databases">
        <authorList>
            <person name="Capua I."/>
            <person name="De Benedictis P."/>
            <person name="Joannis T."/>
            <person name="Lombin L.H."/>
            <person name="Cattoli G."/>
        </authorList>
    </citation>
    <scope>NUCLEOTIDE SEQUENCE</scope>
    <source>
        <strain evidence="12">B9</strain>
    </source>
</reference>
<gene>
    <name evidence="12" type="primary">rtxD</name>
    <name evidence="12" type="ORF">CNECB9_5410011</name>
</gene>
<evidence type="ECO:0000256" key="2">
    <source>
        <dbReference type="ARBA" id="ARBA00009477"/>
    </source>
</evidence>
<dbReference type="GO" id="GO:0015031">
    <property type="term" value="P:protein transport"/>
    <property type="evidence" value="ECO:0007669"/>
    <property type="project" value="InterPro"/>
</dbReference>
<dbReference type="InterPro" id="IPR050739">
    <property type="entry name" value="MFP"/>
</dbReference>
<dbReference type="PANTHER" id="PTHR30386:SF27">
    <property type="entry name" value="MEMBRANE FUSION PROTEIN (MFP) FAMILY PROTEIN"/>
    <property type="match status" value="1"/>
</dbReference>
<dbReference type="InterPro" id="IPR058781">
    <property type="entry name" value="HH_AprE-like"/>
</dbReference>
<dbReference type="GO" id="GO:0005886">
    <property type="term" value="C:plasma membrane"/>
    <property type="evidence" value="ECO:0007669"/>
    <property type="project" value="UniProtKB-SubCell"/>
</dbReference>
<evidence type="ECO:0000256" key="9">
    <source>
        <dbReference type="RuleBase" id="RU365093"/>
    </source>
</evidence>
<feature type="transmembrane region" description="Helical" evidence="9">
    <location>
        <begin position="31"/>
        <end position="52"/>
    </location>
</feature>
<evidence type="ECO:0000256" key="1">
    <source>
        <dbReference type="ARBA" id="ARBA00004377"/>
    </source>
</evidence>
<keyword evidence="3 9" id="KW-0813">Transport</keyword>
<dbReference type="AlphaFoldDB" id="A0A1K0IQT4"/>
<keyword evidence="7 9" id="KW-1133">Transmembrane helix</keyword>
<dbReference type="Pfam" id="PF25994">
    <property type="entry name" value="HH_AprE"/>
    <property type="match status" value="1"/>
</dbReference>
<organism evidence="12">
    <name type="scientific">Cupriavidus necator</name>
    <name type="common">Alcaligenes eutrophus</name>
    <name type="synonym">Ralstonia eutropha</name>
    <dbReference type="NCBI Taxonomy" id="106590"/>
    <lineage>
        <taxon>Bacteria</taxon>
        <taxon>Pseudomonadati</taxon>
        <taxon>Pseudomonadota</taxon>
        <taxon>Betaproteobacteria</taxon>
        <taxon>Burkholderiales</taxon>
        <taxon>Burkholderiaceae</taxon>
        <taxon>Cupriavidus</taxon>
    </lineage>
</organism>
<dbReference type="SUPFAM" id="SSF111369">
    <property type="entry name" value="HlyD-like secretion proteins"/>
    <property type="match status" value="1"/>
</dbReference>
<proteinExistence type="inferred from homology"/>
<evidence type="ECO:0000259" key="10">
    <source>
        <dbReference type="Pfam" id="PF25994"/>
    </source>
</evidence>
<evidence type="ECO:0000256" key="8">
    <source>
        <dbReference type="ARBA" id="ARBA00023136"/>
    </source>
</evidence>
<feature type="domain" description="AprE-like long alpha-helical hairpin" evidence="10">
    <location>
        <begin position="108"/>
        <end position="288"/>
    </location>
</feature>
<evidence type="ECO:0000256" key="7">
    <source>
        <dbReference type="ARBA" id="ARBA00022989"/>
    </source>
</evidence>
<evidence type="ECO:0000259" key="11">
    <source>
        <dbReference type="Pfam" id="PF26002"/>
    </source>
</evidence>
<dbReference type="Gene3D" id="2.40.50.100">
    <property type="match status" value="1"/>
</dbReference>
<dbReference type="RefSeq" id="WP_340529899.1">
    <property type="nucleotide sequence ID" value="NZ_FMSH01000492.1"/>
</dbReference>
<keyword evidence="6 9" id="KW-0812">Transmembrane</keyword>
<dbReference type="PANTHER" id="PTHR30386">
    <property type="entry name" value="MEMBRANE FUSION SUBUNIT OF EMRAB-TOLC MULTIDRUG EFFLUX PUMP"/>
    <property type="match status" value="1"/>
</dbReference>
<dbReference type="Pfam" id="PF26002">
    <property type="entry name" value="Beta-barrel_AprE"/>
    <property type="match status" value="1"/>
</dbReference>
<dbReference type="Gene3D" id="2.40.30.170">
    <property type="match status" value="1"/>
</dbReference>